<accession>A0A6M3XTK7</accession>
<dbReference type="Pfam" id="PF04404">
    <property type="entry name" value="ERF"/>
    <property type="match status" value="1"/>
</dbReference>
<dbReference type="AlphaFoldDB" id="A0A6M3XTK7"/>
<proteinExistence type="predicted"/>
<gene>
    <name evidence="2" type="ORF">TM448B02463_0010</name>
</gene>
<organism evidence="2">
    <name type="scientific">viral metagenome</name>
    <dbReference type="NCBI Taxonomy" id="1070528"/>
    <lineage>
        <taxon>unclassified sequences</taxon>
        <taxon>metagenomes</taxon>
        <taxon>organismal metagenomes</taxon>
    </lineage>
</organism>
<reference evidence="2" key="1">
    <citation type="submission" date="2020-03" db="EMBL/GenBank/DDBJ databases">
        <title>The deep terrestrial virosphere.</title>
        <authorList>
            <person name="Holmfeldt K."/>
            <person name="Nilsson E."/>
            <person name="Simone D."/>
            <person name="Lopez-Fernandez M."/>
            <person name="Wu X."/>
            <person name="de Brujin I."/>
            <person name="Lundin D."/>
            <person name="Andersson A."/>
            <person name="Bertilsson S."/>
            <person name="Dopson M."/>
        </authorList>
    </citation>
    <scope>NUCLEOTIDE SEQUENCE</scope>
    <source>
        <strain evidence="2">TM448B02463</strain>
    </source>
</reference>
<dbReference type="EMBL" id="MT144914">
    <property type="protein sequence ID" value="QJI01311.1"/>
    <property type="molecule type" value="Genomic_DNA"/>
</dbReference>
<name>A0A6M3XTK7_9ZZZZ</name>
<dbReference type="InterPro" id="IPR007499">
    <property type="entry name" value="ERF_bacteria_virus"/>
</dbReference>
<protein>
    <submittedName>
        <fullName evidence="2">Putative Erf family protein</fullName>
    </submittedName>
</protein>
<sequence>MPTELTLRQKLVEIRKSVPYLQKASKNEQQGFNYTSSSQVITAVRAKMDELNIALIPAITGHATQPSTTGKQMLTELTMEYTIVDCDSGESLVIPWYAQGTDVHEKGVGKALTYGEKYFLLKLFQIPTDKDDPDAWAEKTAGDSQTTPSEVKKPRPASAAQTAPPDDTGTIGAGAIKQLIKALGDAGIDEVAFISEWGFKVDKVPKTKLTEVMIWAKENRSTTPPEEEGDIFDV</sequence>
<feature type="region of interest" description="Disordered" evidence="1">
    <location>
        <begin position="132"/>
        <end position="170"/>
    </location>
</feature>
<evidence type="ECO:0000256" key="1">
    <source>
        <dbReference type="SAM" id="MobiDB-lite"/>
    </source>
</evidence>
<evidence type="ECO:0000313" key="2">
    <source>
        <dbReference type="EMBL" id="QJI01311.1"/>
    </source>
</evidence>